<dbReference type="GO" id="GO:0016787">
    <property type="term" value="F:hydrolase activity"/>
    <property type="evidence" value="ECO:0007669"/>
    <property type="project" value="UniProtKB-KW"/>
</dbReference>
<dbReference type="InterPro" id="IPR029058">
    <property type="entry name" value="AB_hydrolase_fold"/>
</dbReference>
<reference evidence="2 3" key="1">
    <citation type="journal article" date="2024" name="J Genomics">
        <title>Draft genome sequencing and assembly of Favolaschia claudopus CIRM-BRFM 2984 isolated from oak limbs.</title>
        <authorList>
            <person name="Navarro D."/>
            <person name="Drula E."/>
            <person name="Chaduli D."/>
            <person name="Cazenave R."/>
            <person name="Ahrendt S."/>
            <person name="Wang J."/>
            <person name="Lipzen A."/>
            <person name="Daum C."/>
            <person name="Barry K."/>
            <person name="Grigoriev I.V."/>
            <person name="Favel A."/>
            <person name="Rosso M.N."/>
            <person name="Martin F."/>
        </authorList>
    </citation>
    <scope>NUCLEOTIDE SEQUENCE [LARGE SCALE GENOMIC DNA]</scope>
    <source>
        <strain evidence="2 3">CIRM-BRFM 2984</strain>
    </source>
</reference>
<dbReference type="AlphaFoldDB" id="A0AAW0DVC2"/>
<keyword evidence="1" id="KW-0732">Signal</keyword>
<accession>A0AAW0DVC2</accession>
<evidence type="ECO:0000256" key="1">
    <source>
        <dbReference type="SAM" id="SignalP"/>
    </source>
</evidence>
<dbReference type="SUPFAM" id="SSF53474">
    <property type="entry name" value="alpha/beta-Hydrolases"/>
    <property type="match status" value="1"/>
</dbReference>
<organism evidence="2 3">
    <name type="scientific">Favolaschia claudopus</name>
    <dbReference type="NCBI Taxonomy" id="2862362"/>
    <lineage>
        <taxon>Eukaryota</taxon>
        <taxon>Fungi</taxon>
        <taxon>Dikarya</taxon>
        <taxon>Basidiomycota</taxon>
        <taxon>Agaricomycotina</taxon>
        <taxon>Agaricomycetes</taxon>
        <taxon>Agaricomycetidae</taxon>
        <taxon>Agaricales</taxon>
        <taxon>Marasmiineae</taxon>
        <taxon>Mycenaceae</taxon>
        <taxon>Favolaschia</taxon>
    </lineage>
</organism>
<gene>
    <name evidence="2" type="ORF">R3P38DRAFT_3169958</name>
</gene>
<feature type="chain" id="PRO_5043754466" evidence="1">
    <location>
        <begin position="24"/>
        <end position="380"/>
    </location>
</feature>
<keyword evidence="3" id="KW-1185">Reference proteome</keyword>
<name>A0AAW0DVC2_9AGAR</name>
<keyword evidence="2" id="KW-0378">Hydrolase</keyword>
<proteinExistence type="predicted"/>
<feature type="signal peptide" evidence="1">
    <location>
        <begin position="1"/>
        <end position="23"/>
    </location>
</feature>
<evidence type="ECO:0000313" key="2">
    <source>
        <dbReference type="EMBL" id="KAK7055271.1"/>
    </source>
</evidence>
<sequence length="380" mass="41144">MRFFSHFAGVLSILLVLPSHIGAGTTSIKPPAKFNTIVVNNSPKVELSYLDTGAPPRVTNYPTIFAIHGMIFTNLVFQKLMDLAPSQGVRVVAINRRPFPGSTPFTDAELNVIYTGGSGDAERQTQLDNRGREISNFIVNFITQNRLPPISNDGKTGGAIILGWSVGAPYAMAALSSADSLPLASRVVLAAYLRSVVIYEAAPIAIGLPTPPQNWNPLVDGSIPADLQLEAFGQFITAYFDQNLAPRSLDALEWVITSPSRTPTLYTIAAAGKLDAMQRLGSDAQTDLPMLFNFGNQLLQSYRKAFYDSATAAQFPRMKKSVLCGSKTAGFGPNGFWAMQDDQKVNGPKVSVTYKMMTGTNHIGHWDDPKIVLSAIMDLS</sequence>
<dbReference type="EMBL" id="JAWWNJ010000005">
    <property type="protein sequence ID" value="KAK7055271.1"/>
    <property type="molecule type" value="Genomic_DNA"/>
</dbReference>
<comment type="caution">
    <text evidence="2">The sequence shown here is derived from an EMBL/GenBank/DDBJ whole genome shotgun (WGS) entry which is preliminary data.</text>
</comment>
<dbReference type="Proteomes" id="UP001362999">
    <property type="component" value="Unassembled WGS sequence"/>
</dbReference>
<protein>
    <submittedName>
        <fullName evidence="2">Alpha/Beta hydrolase protein</fullName>
    </submittedName>
</protein>
<evidence type="ECO:0000313" key="3">
    <source>
        <dbReference type="Proteomes" id="UP001362999"/>
    </source>
</evidence>
<dbReference type="Gene3D" id="3.40.50.1820">
    <property type="entry name" value="alpha/beta hydrolase"/>
    <property type="match status" value="1"/>
</dbReference>